<proteinExistence type="predicted"/>
<feature type="domain" description="Mitogen-activated protein kinase kinase kinase N-terminal" evidence="2">
    <location>
        <begin position="86"/>
        <end position="297"/>
    </location>
</feature>
<sequence>MATPSISSVPLRNLRRAKSDMSLIPAFGDSGYPSPHTGTPDQDIQNDDMRPSSLNSDVQDNKLSPRSLVMSDKLIYRDIGGKPRSSGGRTSAKNDRNEFFSVFSLLIKLGNEHRSETKVYNRQISEDSTYPNYRDNLWLELQAWHNGRTISEQHEYLSSEREKVSPIIDKLLNFKYERIDLPLSDFSGPMPQCDGCLSIYCQSCLMHQSRAMKIVCDILDEIEKIELLYPSSKAVGLNYPTYRSERFIGRLKSLCVWLNTIRTLRMRIDIVGSIFHNTSSKVLWPQWPVWNLSLEEEESDERISTIKLMRSFSEPGNYTKSDGNDQPADFIGEPRIHQDDEIAHVSKFNDETDVNVTGQKDDTLNRDTNNQGHNPIIPQLPQQEVELTTNEDESGKLEGDSGNISISNSGFAGDTSVDHCDIVGILDDIAKTPNREDNIGANDLRKTPDIPSSKNVVTSPSKDSNIKFDSNNPNASLSISNNMQVTDFDHRDTVEKQDRMQAVYSRGNGSNRRSSITFSKGSDDINSSNSAEKYHIDSCQNFEEEIETNKKYNGHNMDMPAIHSSTSGNNLSPLLPSDYETPSDDESSQVKIFSSDRPWDEDNYVVVYTVPSNEKKWQIPKKLEPFQSDIPPFSEDGPLKTSSPSINATANYDTSTNTLIMNVEPKDLFSPKIKLNVVNIDGRSIKPLTFDFEPLMDSTENDQEDNDRIVTMTDPPEQSLDNVQSVNDGSVNVKSSESANEKHKKVTSMDFTDAADSKLIKLTDKETSCCLKFQKHGASSSASREKSSSEDNLKLFPSASTKINQSLSVADLVDRALPVETALEQLPPLESKPSLPEVSRPCKIADSLSKYRPSTRESEENDSMTKSLDEASRCPCTNHMTRVSAPFNASEMKTNLFELKNKGRLFRRQGSLFSEVTTDGSSVCPNDSELSSRWSSITSMDSEDIDDEFTSGNGVGVKFDKQQQCEIKSVCSKSGLKRRSFAAAKSVNVESDPIIKDSENQSIGLKNNDPPTGQLSKTDEESFESSTSLPSCFSRGLLSYPMEDGFKKAKELDLYTVDNNRTLYHPFVEQELKSKGLRKFIEWIDKFNIAMFDVTYKTLLPVPKSCEGLPEEQRYGSKSEEFLAMNLPSYEAQYIFICRIPLILKLDCMNLYLDQVIDKPSALSLKELIKETKFLLTYSIKYKLIILERLSVINFESDDMMKTRNMEDLSVYNDALKKTFQVYTNYLKQLVAAEAKSTESFAFSRYILEDEWTTYCRQTAVHIPKGEVHAGVAFAEMASELLRAIGPLLYRGLELNEGRNYVQLEEVSGKQAALDMFRHVQKVFFTTKERALQMLSFVRELQQDLKRASEFQLSRPSKEVIKKLLDTGHVRVETNISTQYRLYVPGCVRWLNRYIMRLMNLDCFWDEGQNSTESANEDGYLIVLNAGNHEVRRDRGEAVVIESRKEHLNVEEVQCEGLLMITDSAQDLPVKRRFFQKLMGDSISLIEEAKPAHPTVAESLHQLKVRTNSWLL</sequence>
<feature type="region of interest" description="Disordered" evidence="1">
    <location>
        <begin position="22"/>
        <end position="63"/>
    </location>
</feature>
<keyword evidence="4" id="KW-1185">Reference proteome</keyword>
<feature type="region of interest" description="Disordered" evidence="1">
    <location>
        <begin position="850"/>
        <end position="870"/>
    </location>
</feature>
<dbReference type="Proteomes" id="UP001187531">
    <property type="component" value="Unassembled WGS sequence"/>
</dbReference>
<feature type="region of interest" description="Disordered" evidence="1">
    <location>
        <begin position="349"/>
        <end position="401"/>
    </location>
</feature>
<feature type="region of interest" description="Disordered" evidence="1">
    <location>
        <begin position="998"/>
        <end position="1027"/>
    </location>
</feature>
<feature type="compositionally biased region" description="Polar residues" evidence="1">
    <location>
        <begin position="1000"/>
        <end position="1016"/>
    </location>
</feature>
<feature type="domain" description="Mitogen-activated protein kinase kinase kinase N-terminal" evidence="2">
    <location>
        <begin position="1023"/>
        <end position="1504"/>
    </location>
</feature>
<feature type="compositionally biased region" description="Basic and acidic residues" evidence="1">
    <location>
        <begin position="433"/>
        <end position="448"/>
    </location>
</feature>
<reference evidence="3" key="1">
    <citation type="submission" date="2023-07" db="EMBL/GenBank/DDBJ databases">
        <title>Chromosome-level genome assembly of Artemia franciscana.</title>
        <authorList>
            <person name="Jo E."/>
        </authorList>
    </citation>
    <scope>NUCLEOTIDE SEQUENCE</scope>
    <source>
        <tissue evidence="3">Whole body</tissue>
    </source>
</reference>
<feature type="compositionally biased region" description="Polar residues" evidence="1">
    <location>
        <begin position="719"/>
        <end position="738"/>
    </location>
</feature>
<feature type="region of interest" description="Disordered" evidence="1">
    <location>
        <begin position="505"/>
        <end position="529"/>
    </location>
</feature>
<feature type="compositionally biased region" description="Polar residues" evidence="1">
    <location>
        <begin position="450"/>
        <end position="479"/>
    </location>
</feature>
<accession>A0AA88KZY9</accession>
<evidence type="ECO:0000256" key="1">
    <source>
        <dbReference type="SAM" id="MobiDB-lite"/>
    </source>
</evidence>
<evidence type="ECO:0000259" key="2">
    <source>
        <dbReference type="Pfam" id="PF19431"/>
    </source>
</evidence>
<feature type="compositionally biased region" description="Low complexity" evidence="1">
    <location>
        <begin position="505"/>
        <end position="515"/>
    </location>
</feature>
<feature type="compositionally biased region" description="Polar residues" evidence="1">
    <location>
        <begin position="516"/>
        <end position="529"/>
    </location>
</feature>
<name>A0AA88KZY9_ARTSF</name>
<dbReference type="InterPro" id="IPR045801">
    <property type="entry name" value="MEKK4_N"/>
</dbReference>
<dbReference type="GO" id="GO:0000165">
    <property type="term" value="P:MAPK cascade"/>
    <property type="evidence" value="ECO:0007669"/>
    <property type="project" value="InterPro"/>
</dbReference>
<feature type="region of interest" description="Disordered" evidence="1">
    <location>
        <begin position="715"/>
        <end position="741"/>
    </location>
</feature>
<comment type="caution">
    <text evidence="3">The sequence shown here is derived from an EMBL/GenBank/DDBJ whole genome shotgun (WGS) entry which is preliminary data.</text>
</comment>
<gene>
    <name evidence="3" type="ORF">QYM36_018910</name>
</gene>
<feature type="compositionally biased region" description="Polar residues" evidence="1">
    <location>
        <begin position="52"/>
        <end position="63"/>
    </location>
</feature>
<organism evidence="3 4">
    <name type="scientific">Artemia franciscana</name>
    <name type="common">Brine shrimp</name>
    <name type="synonym">Artemia sanfranciscana</name>
    <dbReference type="NCBI Taxonomy" id="6661"/>
    <lineage>
        <taxon>Eukaryota</taxon>
        <taxon>Metazoa</taxon>
        <taxon>Ecdysozoa</taxon>
        <taxon>Arthropoda</taxon>
        <taxon>Crustacea</taxon>
        <taxon>Branchiopoda</taxon>
        <taxon>Anostraca</taxon>
        <taxon>Artemiidae</taxon>
        <taxon>Artemia</taxon>
    </lineage>
</organism>
<protein>
    <recommendedName>
        <fullName evidence="2">Mitogen-activated protein kinase kinase kinase N-terminal domain-containing protein</fullName>
    </recommendedName>
</protein>
<evidence type="ECO:0000313" key="4">
    <source>
        <dbReference type="Proteomes" id="UP001187531"/>
    </source>
</evidence>
<dbReference type="Pfam" id="PF19431">
    <property type="entry name" value="MEKK4_N"/>
    <property type="match status" value="2"/>
</dbReference>
<dbReference type="EMBL" id="JAVRJZ010000322">
    <property type="protein sequence ID" value="KAK2702480.1"/>
    <property type="molecule type" value="Genomic_DNA"/>
</dbReference>
<evidence type="ECO:0000313" key="3">
    <source>
        <dbReference type="EMBL" id="KAK2702480.1"/>
    </source>
</evidence>
<feature type="region of interest" description="Disordered" evidence="1">
    <location>
        <begin position="433"/>
        <end position="479"/>
    </location>
</feature>